<accession>A0AC61NB96</accession>
<protein>
    <submittedName>
        <fullName evidence="1">TonB-dependent receptor</fullName>
    </submittedName>
</protein>
<evidence type="ECO:0000313" key="2">
    <source>
        <dbReference type="Proteomes" id="UP000826212"/>
    </source>
</evidence>
<name>A0AC61NB96_9BACT</name>
<dbReference type="EMBL" id="CP081303">
    <property type="protein sequence ID" value="QZE12742.1"/>
    <property type="molecule type" value="Genomic_DNA"/>
</dbReference>
<gene>
    <name evidence="1" type="ORF">K4L44_09080</name>
</gene>
<proteinExistence type="predicted"/>
<keyword evidence="1" id="KW-0675">Receptor</keyword>
<evidence type="ECO:0000313" key="1">
    <source>
        <dbReference type="EMBL" id="QZE12742.1"/>
    </source>
</evidence>
<organism evidence="1 2">
    <name type="scientific">Halosquirtibacter laminarini</name>
    <dbReference type="NCBI Taxonomy" id="3374600"/>
    <lineage>
        <taxon>Bacteria</taxon>
        <taxon>Pseudomonadati</taxon>
        <taxon>Bacteroidota</taxon>
        <taxon>Bacteroidia</taxon>
        <taxon>Marinilabiliales</taxon>
        <taxon>Prolixibacteraceae</taxon>
        <taxon>Halosquirtibacter</taxon>
    </lineage>
</organism>
<reference evidence="1" key="1">
    <citation type="submission" date="2021-08" db="EMBL/GenBank/DDBJ databases">
        <title>Novel anaerobic bacterium isolated from sea squirt in East Sea, Republic of Korea.</title>
        <authorList>
            <person name="Nguyen T.H."/>
            <person name="Li Z."/>
            <person name="Lee Y.-J."/>
            <person name="Ko J."/>
            <person name="Kim S.-G."/>
        </authorList>
    </citation>
    <scope>NUCLEOTIDE SEQUENCE</scope>
    <source>
        <strain evidence="1">KCTC 25031</strain>
    </source>
</reference>
<dbReference type="Proteomes" id="UP000826212">
    <property type="component" value="Chromosome"/>
</dbReference>
<sequence>MTKLIVATLFTFLFPFMTLCADPENKDWSTIYGVVLDEKGNPLPGAVVYDEKDKNGVITDLDGHYRLNVKRDGTHIVVYRYLGYESISFSFASQKEVMVKKNVTLSMNEVLDVVNVNGFYNGELRALAQQKSSDHIQQVISATQIAKFPDSNVGESLKRIPGVSIQYDQGEARFGNIRGTSPQYNSVTINGDRMPSAEAETRANQLDLIPSDMVESIEVSKVITPDMDADAIGGTINLVTKSAPNRQTLSTTFSTGWNVVAQKPSYNGFLLWGNRFFKSKLGVVLSVSYQNNELGSDNIEAEWENSDQGMYTSDFQIRQYYIQRERVSYSSTVDLKLNPNHTIKATGIYNQRKDWENRYRLRYKDVTLQDDGSYVAEMRRQTKGGTNKMARLEDQINMNYGLSGEHHWGRVTLDWRLSYAKASESRPNERYLSVRSKEVVVDGDFSDPKKPLVSSQSMVYNKIGPLWKLKELTEENQWTYDEDKNAKVDLELPILDGVYRSKVKIGGRLRLKSKVRDNRFYDYEPLDESMFMSNVYANQSYQTRDGFQPGEKYSIGNFVDIDYLSSLDLQNGSSYESTEVLEEEAVNFTAKENVYSSYIRYDQKLGNKLKVIGGVRLEATDISYDGFQYYVDSDGEASLTPTDKSNQWYWNLLPSVILKYKISDALQYKASWTNTLSRPKYYSLVPYRNVNIEDNKISIGNPTLKPTLSSNFDMMLEYYGKENGAFSIGVFYKDIDDFIVSNQLRDYLYDGQQWDVFSQDINGGSATIKGIEVSMQQPLSLLGALGKHFSFFVNYTYTISDIQDFQVKGRENEKLSLPGTPKHSLNLSLAFENRWLTLRSSYNYSSEFIDEFGATSFYDKWYDQVQYLDVNASVKLNKTVNIFGQVNNILNQPLRYYQGKKDYVMQEEYYGVRGTVGIRLMF</sequence>
<keyword evidence="2" id="KW-1185">Reference proteome</keyword>